<sequence>MMPRFIRINGQTREDRHDMISKVNTAISNSGAWILNFKMFSNRLINILFEVPTNNIDKLYASLLDTGLELYEESKALLEECSNQQKYVNDDFDIAGTLQVTFIHNEPDLKIDVPPFDL</sequence>
<dbReference type="AlphaFoldDB" id="C8VXW9"/>
<evidence type="ECO:0000313" key="2">
    <source>
        <dbReference type="Proteomes" id="UP000002217"/>
    </source>
</evidence>
<protein>
    <submittedName>
        <fullName evidence="1">Uncharacterized protein</fullName>
    </submittedName>
</protein>
<dbReference type="Proteomes" id="UP000002217">
    <property type="component" value="Chromosome"/>
</dbReference>
<organism evidence="1 2">
    <name type="scientific">Desulfofarcimen acetoxidans (strain ATCC 49208 / DSM 771 / KCTC 5769 / VKM B-1644 / 5575)</name>
    <name type="common">Desulfotomaculum acetoxidans</name>
    <dbReference type="NCBI Taxonomy" id="485916"/>
    <lineage>
        <taxon>Bacteria</taxon>
        <taxon>Bacillati</taxon>
        <taxon>Bacillota</taxon>
        <taxon>Clostridia</taxon>
        <taxon>Eubacteriales</taxon>
        <taxon>Peptococcaceae</taxon>
        <taxon>Desulfofarcimen</taxon>
    </lineage>
</organism>
<dbReference type="eggNOG" id="ENOG5032NSA">
    <property type="taxonomic scope" value="Bacteria"/>
</dbReference>
<gene>
    <name evidence="1" type="ordered locus">Dtox_3905</name>
</gene>
<dbReference type="RefSeq" id="WP_015759275.1">
    <property type="nucleotide sequence ID" value="NC_013216.1"/>
</dbReference>
<dbReference type="KEGG" id="dae:Dtox_3905"/>
<dbReference type="STRING" id="485916.Dtox_3905"/>
<name>C8VXW9_DESAS</name>
<proteinExistence type="predicted"/>
<dbReference type="OrthoDB" id="513580at2"/>
<dbReference type="EMBL" id="CP001720">
    <property type="protein sequence ID" value="ACV64598.1"/>
    <property type="molecule type" value="Genomic_DNA"/>
</dbReference>
<dbReference type="HOGENOM" id="CLU_2091775_0_0_9"/>
<evidence type="ECO:0000313" key="1">
    <source>
        <dbReference type="EMBL" id="ACV64598.1"/>
    </source>
</evidence>
<reference evidence="1 2" key="1">
    <citation type="journal article" date="2009" name="Stand. Genomic Sci.">
        <title>Complete genome sequence of Desulfotomaculum acetoxidans type strain (5575).</title>
        <authorList>
            <person name="Spring S."/>
            <person name="Lapidus A."/>
            <person name="Schroder M."/>
            <person name="Gleim D."/>
            <person name="Sims D."/>
            <person name="Meincke L."/>
            <person name="Glavina Del Rio T."/>
            <person name="Tice H."/>
            <person name="Copeland A."/>
            <person name="Cheng J.F."/>
            <person name="Lucas S."/>
            <person name="Chen F."/>
            <person name="Nolan M."/>
            <person name="Bruce D."/>
            <person name="Goodwin L."/>
            <person name="Pitluck S."/>
            <person name="Ivanova N."/>
            <person name="Mavromatis K."/>
            <person name="Mikhailova N."/>
            <person name="Pati A."/>
            <person name="Chen A."/>
            <person name="Palaniappan K."/>
            <person name="Land M."/>
            <person name="Hauser L."/>
            <person name="Chang Y.J."/>
            <person name="Jeffries C.D."/>
            <person name="Chain P."/>
            <person name="Saunders E."/>
            <person name="Brettin T."/>
            <person name="Detter J.C."/>
            <person name="Goker M."/>
            <person name="Bristow J."/>
            <person name="Eisen J.A."/>
            <person name="Markowitz V."/>
            <person name="Hugenholtz P."/>
            <person name="Kyrpides N.C."/>
            <person name="Klenk H.P."/>
            <person name="Han C."/>
        </authorList>
    </citation>
    <scope>NUCLEOTIDE SEQUENCE [LARGE SCALE GENOMIC DNA]</scope>
    <source>
        <strain evidence="2">ATCC 49208 / DSM 771 / VKM B-1644</strain>
    </source>
</reference>
<keyword evidence="2" id="KW-1185">Reference proteome</keyword>
<accession>C8VXW9</accession>